<dbReference type="InterPro" id="IPR013094">
    <property type="entry name" value="AB_hydrolase_3"/>
</dbReference>
<name>A0A9P6B4Z4_9AGAM</name>
<keyword evidence="4" id="KW-1185">Reference proteome</keyword>
<evidence type="ECO:0000256" key="1">
    <source>
        <dbReference type="ARBA" id="ARBA00022801"/>
    </source>
</evidence>
<dbReference type="GO" id="GO:0016787">
    <property type="term" value="F:hydrolase activity"/>
    <property type="evidence" value="ECO:0007669"/>
    <property type="project" value="UniProtKB-KW"/>
</dbReference>
<dbReference type="OrthoDB" id="408631at2759"/>
<evidence type="ECO:0000313" key="3">
    <source>
        <dbReference type="EMBL" id="KAF9517828.1"/>
    </source>
</evidence>
<dbReference type="SUPFAM" id="SSF53474">
    <property type="entry name" value="alpha/beta-Hydrolases"/>
    <property type="match status" value="1"/>
</dbReference>
<dbReference type="Gene3D" id="3.40.50.1820">
    <property type="entry name" value="alpha/beta hydrolase"/>
    <property type="match status" value="1"/>
</dbReference>
<evidence type="ECO:0000313" key="4">
    <source>
        <dbReference type="Proteomes" id="UP000886523"/>
    </source>
</evidence>
<dbReference type="AlphaFoldDB" id="A0A9P6B4Z4"/>
<dbReference type="PANTHER" id="PTHR48081:SF8">
    <property type="entry name" value="ALPHA_BETA HYDROLASE FOLD-3 DOMAIN-CONTAINING PROTEIN-RELATED"/>
    <property type="match status" value="1"/>
</dbReference>
<protein>
    <recommendedName>
        <fullName evidence="2">Alpha/beta hydrolase fold-3 domain-containing protein</fullName>
    </recommendedName>
</protein>
<proteinExistence type="predicted"/>
<dbReference type="PANTHER" id="PTHR48081">
    <property type="entry name" value="AB HYDROLASE SUPERFAMILY PROTEIN C4A8.06C"/>
    <property type="match status" value="1"/>
</dbReference>
<comment type="caution">
    <text evidence="3">The sequence shown here is derived from an EMBL/GenBank/DDBJ whole genome shotgun (WGS) entry which is preliminary data.</text>
</comment>
<gene>
    <name evidence="3" type="ORF">BS47DRAFT_1371249</name>
</gene>
<keyword evidence="1" id="KW-0378">Hydrolase</keyword>
<dbReference type="InterPro" id="IPR029058">
    <property type="entry name" value="AB_hydrolase_fold"/>
</dbReference>
<dbReference type="InterPro" id="IPR050300">
    <property type="entry name" value="GDXG_lipolytic_enzyme"/>
</dbReference>
<dbReference type="Proteomes" id="UP000886523">
    <property type="component" value="Unassembled WGS sequence"/>
</dbReference>
<organism evidence="3 4">
    <name type="scientific">Hydnum rufescens UP504</name>
    <dbReference type="NCBI Taxonomy" id="1448309"/>
    <lineage>
        <taxon>Eukaryota</taxon>
        <taxon>Fungi</taxon>
        <taxon>Dikarya</taxon>
        <taxon>Basidiomycota</taxon>
        <taxon>Agaricomycotina</taxon>
        <taxon>Agaricomycetes</taxon>
        <taxon>Cantharellales</taxon>
        <taxon>Hydnaceae</taxon>
        <taxon>Hydnum</taxon>
    </lineage>
</organism>
<reference evidence="3" key="1">
    <citation type="journal article" date="2020" name="Nat. Commun.">
        <title>Large-scale genome sequencing of mycorrhizal fungi provides insights into the early evolution of symbiotic traits.</title>
        <authorList>
            <person name="Miyauchi S."/>
            <person name="Kiss E."/>
            <person name="Kuo A."/>
            <person name="Drula E."/>
            <person name="Kohler A."/>
            <person name="Sanchez-Garcia M."/>
            <person name="Morin E."/>
            <person name="Andreopoulos B."/>
            <person name="Barry K.W."/>
            <person name="Bonito G."/>
            <person name="Buee M."/>
            <person name="Carver A."/>
            <person name="Chen C."/>
            <person name="Cichocki N."/>
            <person name="Clum A."/>
            <person name="Culley D."/>
            <person name="Crous P.W."/>
            <person name="Fauchery L."/>
            <person name="Girlanda M."/>
            <person name="Hayes R.D."/>
            <person name="Keri Z."/>
            <person name="LaButti K."/>
            <person name="Lipzen A."/>
            <person name="Lombard V."/>
            <person name="Magnuson J."/>
            <person name="Maillard F."/>
            <person name="Murat C."/>
            <person name="Nolan M."/>
            <person name="Ohm R.A."/>
            <person name="Pangilinan J."/>
            <person name="Pereira M.F."/>
            <person name="Perotto S."/>
            <person name="Peter M."/>
            <person name="Pfister S."/>
            <person name="Riley R."/>
            <person name="Sitrit Y."/>
            <person name="Stielow J.B."/>
            <person name="Szollosi G."/>
            <person name="Zifcakova L."/>
            <person name="Stursova M."/>
            <person name="Spatafora J.W."/>
            <person name="Tedersoo L."/>
            <person name="Vaario L.M."/>
            <person name="Yamada A."/>
            <person name="Yan M."/>
            <person name="Wang P."/>
            <person name="Xu J."/>
            <person name="Bruns T."/>
            <person name="Baldrian P."/>
            <person name="Vilgalys R."/>
            <person name="Dunand C."/>
            <person name="Henrissat B."/>
            <person name="Grigoriev I.V."/>
            <person name="Hibbett D."/>
            <person name="Nagy L.G."/>
            <person name="Martin F.M."/>
        </authorList>
    </citation>
    <scope>NUCLEOTIDE SEQUENCE</scope>
    <source>
        <strain evidence="3">UP504</strain>
    </source>
</reference>
<dbReference type="Pfam" id="PF07859">
    <property type="entry name" value="Abhydrolase_3"/>
    <property type="match status" value="1"/>
</dbReference>
<dbReference type="EMBL" id="MU128929">
    <property type="protein sequence ID" value="KAF9517828.1"/>
    <property type="molecule type" value="Genomic_DNA"/>
</dbReference>
<accession>A0A9P6B4Z4</accession>
<sequence length="340" mass="37340">MVPEMTKGHFDSTWTSALCMEGLHELPWNPEVRKNPPQPGGSDPLPVGAVKDYELSKFRVRVFTPEGQSPVRGWPVMVYFHGGGWTLGNINSENAIVSHFCKRADLVVVAVDYRLAPENPFPAAFEDAVEAFTWVYEQGGGSLNIDVSRFALGGSSSGANLAAAVAHHAAAQKPPIPLTFQYLNVPVVDNTTSLEPLPPGTPHPYPSWLENADTPSLTPAKMVWYKNNYLPRSSPTYEQDLVDWRSSPIYAPDALFKHSPRHTFVGICEIDVLRDEGLAYAEKLRRLGGEGIDVRVKVYKGAPHSVMAMDKKLKVGRECIDDAVEAAIAAFSSMRLKAII</sequence>
<evidence type="ECO:0000259" key="2">
    <source>
        <dbReference type="Pfam" id="PF07859"/>
    </source>
</evidence>
<feature type="domain" description="Alpha/beta hydrolase fold-3" evidence="2">
    <location>
        <begin position="77"/>
        <end position="307"/>
    </location>
</feature>